<dbReference type="OrthoDB" id="6202at10239"/>
<dbReference type="KEGG" id="vg:40085742"/>
<proteinExistence type="predicted"/>
<protein>
    <submittedName>
        <fullName evidence="1">Uncharacterized protein</fullName>
    </submittedName>
</protein>
<organism evidence="1 2">
    <name type="scientific">Acidovorax phage ACP17</name>
    <dbReference type="NCBI Taxonomy" id="2010329"/>
    <lineage>
        <taxon>Viruses</taxon>
        <taxon>Duplodnaviria</taxon>
        <taxon>Heunggongvirae</taxon>
        <taxon>Uroviricota</taxon>
        <taxon>Caudoviricetes</taxon>
        <taxon>Busanvirus</taxon>
        <taxon>Busanvirus ACP17</taxon>
    </lineage>
</organism>
<accession>A0A218M3G1</accession>
<dbReference type="Proteomes" id="UP000224101">
    <property type="component" value="Segment"/>
</dbReference>
<dbReference type="EMBL" id="KY979132">
    <property type="protein sequence ID" value="ASD50584.1"/>
    <property type="molecule type" value="Genomic_DNA"/>
</dbReference>
<sequence length="178" mass="20684">MRLTTDIMTEIIKFRDSIFGASLHRFIAAHADYDRKTQLWTVRVPMKVYKKTRDECIVELEIPAGAQIYARSRRDMASCSTPQHGESVRKMRCSSAKVLQQWYHRWYREKASTVQGQVDGEKHHWLTPTATSRSKHNWEFIYHNGKTVVPEGNFAPACFEQCASGIHFFVNVQDAINY</sequence>
<dbReference type="RefSeq" id="YP_009609657.1">
    <property type="nucleotide sequence ID" value="NC_041997.1"/>
</dbReference>
<evidence type="ECO:0000313" key="1">
    <source>
        <dbReference type="EMBL" id="ASD50584.1"/>
    </source>
</evidence>
<evidence type="ECO:0000313" key="2">
    <source>
        <dbReference type="Proteomes" id="UP000224101"/>
    </source>
</evidence>
<name>A0A218M3G1_9CAUD</name>
<reference evidence="1 2" key="1">
    <citation type="submission" date="2017-08" db="EMBL/GenBank/DDBJ databases">
        <title>Characterization and complete genome sequence of novel bacteriophage infecting the causal agent of bacterial fruit blotch, Acidovorax citrulli.</title>
        <authorList>
            <person name="Midani A.R."/>
            <person name="Park S.-H."/>
            <person name="Choi T.-J."/>
        </authorList>
    </citation>
    <scope>NUCLEOTIDE SEQUENCE [LARGE SCALE GENOMIC DNA]</scope>
</reference>
<dbReference type="GeneID" id="40085742"/>
<keyword evidence="2" id="KW-1185">Reference proteome</keyword>